<keyword evidence="1" id="KW-0175">Coiled coil</keyword>
<sequence length="884" mass="91744">MLLAGLLTVLSMGFGLAQFSDVPAGHWAKEAVEALAAKGLVIGFPDGTFRGNENLTRYQAALIIYRLLQQIEKELKAQGTSPTMEAMAPEDLEALKNAVQELAAELAALGVRVSALEDSAATKEDIARLEAMIQELKAQPAPEPGMDAAALQDLADRVEAASIAADTALAQAQQLAEQLDALAQDVEGVKGDLAALQTQVEANAQAIQALNELAVLLNQDVLSLQDRVTALEKGLADLQGIDFEQFASKEDVAAVQEFAAALRSDLVGLSEKVSKLEGTVGDLSGKVSKLERNAFTISGSLNLRYQSSDGNLGGYDLDRVIPGTFLSTGDVDGDGQVVDDADTPIAPVSGQTTASLSLKLQTGKLDATSSGGANTYPGLVQFSITGSWTNPAGGSGIAPTLVVDTVATTLDVAKGQNLSFRFGRSVNTKFTEYVMGNESASLGHGFVATLKGLPLGATLTAAYGEKDPATANFDYFKALRLAVAPSDTFSVGLSYAQHDNAFAEVAGVDGSLGLGPVKLSGEYFRFGTNVFSSYSEGGYVRAELGPIKANYRGLAPGAANPAGLSMDADNPFRDAQRGFTVETGLPVFGANLGLLYNVQMDGTFGTPSASAFRATLGLGLPAGFSLSAGATLASATAGEWFPATYSFAGVPGPATAADYATVITATLKHDGAAGNALIKNLNLTMAYTNQTFLGGAQDGLAAYGDYSGLVLGPISVDKVVFRYNDSNLQNATAGQTLKGGIKGGLNLAGLPLAPSVTGEFATRVSDGGISETKYGFGLKFGQFLFDKSVFEVKAAAYSATGLQVTPAGNETDKAFDASADHLYSTTAGAGGVLSGIYATWTYWDLSFTYGLFSDQPLSTTLQGILGTPSGTYGRVFRINYTVNF</sequence>
<dbReference type="PANTHER" id="PTHR43308:SF1">
    <property type="entry name" value="OUTER MEMBRANE PROTEIN ALPHA"/>
    <property type="match status" value="1"/>
</dbReference>
<feature type="domain" description="SLH" evidence="3">
    <location>
        <begin position="15"/>
        <end position="78"/>
    </location>
</feature>
<dbReference type="AlphaFoldDB" id="A0A430VKX3"/>
<evidence type="ECO:0000259" key="3">
    <source>
        <dbReference type="PROSITE" id="PS51272"/>
    </source>
</evidence>
<feature type="chain" id="PRO_5019009259" evidence="2">
    <location>
        <begin position="18"/>
        <end position="884"/>
    </location>
</feature>
<feature type="signal peptide" evidence="2">
    <location>
        <begin position="1"/>
        <end position="17"/>
    </location>
</feature>
<dbReference type="Pfam" id="PF21620">
    <property type="entry name" value="SlpA_C"/>
    <property type="match status" value="1"/>
</dbReference>
<dbReference type="Gene3D" id="1.10.287.1490">
    <property type="match status" value="1"/>
</dbReference>
<keyword evidence="2" id="KW-0732">Signal</keyword>
<evidence type="ECO:0000256" key="1">
    <source>
        <dbReference type="SAM" id="Coils"/>
    </source>
</evidence>
<protein>
    <submittedName>
        <fullName evidence="4">S-layer protein</fullName>
    </submittedName>
</protein>
<dbReference type="Proteomes" id="UP000287467">
    <property type="component" value="Unassembled WGS sequence"/>
</dbReference>
<dbReference type="InterPro" id="IPR048736">
    <property type="entry name" value="SlpA_C"/>
</dbReference>
<evidence type="ECO:0000313" key="5">
    <source>
        <dbReference type="Proteomes" id="UP000287467"/>
    </source>
</evidence>
<accession>A0A430VKX3</accession>
<reference evidence="4 5" key="1">
    <citation type="journal article" date="2019" name="Extremophiles">
        <title>Biogeography of thermophiles and predominance of Thermus scotoductus in domestic water heaters.</title>
        <authorList>
            <person name="Wilpiszeski R.L."/>
            <person name="Zhang Z."/>
            <person name="House C.H."/>
        </authorList>
    </citation>
    <scope>NUCLEOTIDE SEQUENCE [LARGE SCALE GENOMIC DNA]</scope>
    <source>
        <strain evidence="4 5">1_S1</strain>
    </source>
</reference>
<dbReference type="Pfam" id="PF00395">
    <property type="entry name" value="SLH"/>
    <property type="match status" value="1"/>
</dbReference>
<evidence type="ECO:0000256" key="2">
    <source>
        <dbReference type="SAM" id="SignalP"/>
    </source>
</evidence>
<dbReference type="InterPro" id="IPR001119">
    <property type="entry name" value="SLH_dom"/>
</dbReference>
<feature type="coiled-coil region" evidence="1">
    <location>
        <begin position="92"/>
        <end position="139"/>
    </location>
</feature>
<dbReference type="EMBL" id="PEMW01000321">
    <property type="protein sequence ID" value="RTI52360.1"/>
    <property type="molecule type" value="Genomic_DNA"/>
</dbReference>
<dbReference type="PROSITE" id="PS51272">
    <property type="entry name" value="SLH"/>
    <property type="match status" value="1"/>
</dbReference>
<name>A0A430VKX3_THESC</name>
<dbReference type="InterPro" id="IPR051465">
    <property type="entry name" value="Cell_Envelope_Struct_Comp"/>
</dbReference>
<comment type="caution">
    <text evidence="4">The sequence shown here is derived from an EMBL/GenBank/DDBJ whole genome shotgun (WGS) entry which is preliminary data.</text>
</comment>
<feature type="coiled-coil region" evidence="1">
    <location>
        <begin position="165"/>
        <end position="227"/>
    </location>
</feature>
<dbReference type="PANTHER" id="PTHR43308">
    <property type="entry name" value="OUTER MEMBRANE PROTEIN ALPHA-RELATED"/>
    <property type="match status" value="1"/>
</dbReference>
<evidence type="ECO:0000313" key="4">
    <source>
        <dbReference type="EMBL" id="RTI52360.1"/>
    </source>
</evidence>
<gene>
    <name evidence="4" type="ORF">CSW14_09080</name>
</gene>
<organism evidence="4 5">
    <name type="scientific">Thermus scotoductus</name>
    <dbReference type="NCBI Taxonomy" id="37636"/>
    <lineage>
        <taxon>Bacteria</taxon>
        <taxon>Thermotogati</taxon>
        <taxon>Deinococcota</taxon>
        <taxon>Deinococci</taxon>
        <taxon>Thermales</taxon>
        <taxon>Thermaceae</taxon>
        <taxon>Thermus</taxon>
    </lineage>
</organism>
<proteinExistence type="predicted"/>